<dbReference type="EMBL" id="CABFWN010000003">
    <property type="protein sequence ID" value="VUG18218.1"/>
    <property type="molecule type" value="Genomic_DNA"/>
</dbReference>
<dbReference type="PANTHER" id="PTHR28268:SF1">
    <property type="entry name" value="MICOS SUBUNIT MIC26"/>
    <property type="match status" value="1"/>
</dbReference>
<reference evidence="2 3" key="1">
    <citation type="submission" date="2019-07" db="EMBL/GenBank/DDBJ databases">
        <authorList>
            <person name="Friedrich A."/>
            <person name="Schacherer J."/>
        </authorList>
    </citation>
    <scope>NUCLEOTIDE SEQUENCE [LARGE SCALE GENOMIC DNA]</scope>
</reference>
<dbReference type="Proteomes" id="UP000478008">
    <property type="component" value="Unassembled WGS sequence"/>
</dbReference>
<keyword evidence="1" id="KW-0812">Transmembrane</keyword>
<comment type="subcellular location">
    <subcellularLocation>
        <location evidence="1">Mitochondrion inner membrane</location>
    </subcellularLocation>
</comment>
<dbReference type="GO" id="GO:0061617">
    <property type="term" value="C:MICOS complex"/>
    <property type="evidence" value="ECO:0007669"/>
    <property type="project" value="UniProtKB-UniRule"/>
</dbReference>
<sequence length="239" mass="27128">MIGIFRIGIPVAISGIVCFSMKKPLLNDSKRDFYADNTGDIAPGNPLKESSELEKLMLIKNAPKQSVLEKCTRITRIYLDKAFSALRKTYIEQTDKYFRNERQTMRTLSSLHDKQETLWPNTLYILTGILTGVVFTRRSNFIFKGIVPIACGITAYAIFMPSTFKRSSGYILGLEKNRLPRVYSKQAELAFSTEELIKKSQKLKEENIKRVNSYYDRTRKSIGEAAGLTVDASISDKKA</sequence>
<dbReference type="InterPro" id="IPR019166">
    <property type="entry name" value="MIC26/MIC27"/>
</dbReference>
<dbReference type="AlphaFoldDB" id="A0A7D9CXI6"/>
<keyword evidence="3" id="KW-1185">Reference proteome</keyword>
<proteinExistence type="predicted"/>
<keyword evidence="1" id="KW-0472">Membrane</keyword>
<gene>
    <name evidence="2" type="ORF">DEBR0S3_05094G</name>
</gene>
<accession>A0A7D9CXI6</accession>
<dbReference type="GO" id="GO:0044284">
    <property type="term" value="C:mitochondrial crista junction"/>
    <property type="evidence" value="ECO:0007669"/>
    <property type="project" value="TreeGrafter"/>
</dbReference>
<name>A0A7D9CXI6_DEKBR</name>
<dbReference type="GO" id="GO:0042407">
    <property type="term" value="P:cristae formation"/>
    <property type="evidence" value="ECO:0007669"/>
    <property type="project" value="InterPro"/>
</dbReference>
<comment type="subunit">
    <text evidence="1">Component of the mitochondrial contact site and cristae organizing system (MICOS) complex.</text>
</comment>
<keyword evidence="1" id="KW-0999">Mitochondrion inner membrane</keyword>
<feature type="transmembrane region" description="Helical" evidence="1">
    <location>
        <begin position="141"/>
        <end position="159"/>
    </location>
</feature>
<evidence type="ECO:0000313" key="3">
    <source>
        <dbReference type="Proteomes" id="UP000478008"/>
    </source>
</evidence>
<protein>
    <recommendedName>
        <fullName evidence="1">MICOS complex subunit</fullName>
    </recommendedName>
</protein>
<keyword evidence="1" id="KW-1133">Transmembrane helix</keyword>
<comment type="function">
    <text evidence="1">Component of the MICOS complex, a large protein complex of the mitochondrial inner membrane that plays crucial roles in the maintenance of crista junctions, inner membrane architecture, and formation of contact sites to the outer membrane.</text>
</comment>
<dbReference type="PANTHER" id="PTHR28268">
    <property type="entry name" value="MICOS SUBUNIT MIC26"/>
    <property type="match status" value="1"/>
</dbReference>
<evidence type="ECO:0000256" key="1">
    <source>
        <dbReference type="RuleBase" id="RU363021"/>
    </source>
</evidence>
<dbReference type="InterPro" id="IPR033181">
    <property type="entry name" value="Mic26_fungi"/>
</dbReference>
<keyword evidence="1" id="KW-0496">Mitochondrion</keyword>
<dbReference type="Pfam" id="PF09769">
    <property type="entry name" value="ApoO"/>
    <property type="match status" value="1"/>
</dbReference>
<feature type="transmembrane region" description="Helical" evidence="1">
    <location>
        <begin position="118"/>
        <end position="135"/>
    </location>
</feature>
<organism evidence="2 3">
    <name type="scientific">Dekkera bruxellensis</name>
    <name type="common">Brettanomyces custersii</name>
    <dbReference type="NCBI Taxonomy" id="5007"/>
    <lineage>
        <taxon>Eukaryota</taxon>
        <taxon>Fungi</taxon>
        <taxon>Dikarya</taxon>
        <taxon>Ascomycota</taxon>
        <taxon>Saccharomycotina</taxon>
        <taxon>Pichiomycetes</taxon>
        <taxon>Pichiales</taxon>
        <taxon>Pichiaceae</taxon>
        <taxon>Brettanomyces</taxon>
    </lineage>
</organism>
<evidence type="ECO:0000313" key="2">
    <source>
        <dbReference type="EMBL" id="VUG18218.1"/>
    </source>
</evidence>